<keyword evidence="3" id="KW-0680">Restriction system</keyword>
<proteinExistence type="predicted"/>
<dbReference type="AlphaFoldDB" id="A0A543E9Q9"/>
<keyword evidence="1 5" id="KW-0489">Methyltransferase</keyword>
<evidence type="ECO:0000256" key="4">
    <source>
        <dbReference type="ARBA" id="ARBA00047422"/>
    </source>
</evidence>
<dbReference type="InterPro" id="IPR029063">
    <property type="entry name" value="SAM-dependent_MTases_sf"/>
</dbReference>
<dbReference type="InterPro" id="IPR001525">
    <property type="entry name" value="C5_MeTfrase"/>
</dbReference>
<evidence type="ECO:0000256" key="2">
    <source>
        <dbReference type="ARBA" id="ARBA00022679"/>
    </source>
</evidence>
<dbReference type="Gene3D" id="3.40.50.150">
    <property type="entry name" value="Vaccinia Virus protein VP39"/>
    <property type="match status" value="1"/>
</dbReference>
<sequence length="226" mass="26140">MKILNLYAGIGGNRKLWSDEHEITAVEIDAEIASVYKSYFPKDKMIVGDAHQYLLDHFSEFDFIWSSFPCVTHSRMNKNFSRIRYADLGLYQEILFLQAWFKGKYVVENVIPYYTPLIPAQQIHRHLFWANFKIPETSKKNPPKQIQSIIAQHTKRKRKNYAGDIVNLKVTQPHFGFDLNGIKSNKKLKMLRNCVDPETGKMILDAAVGNEIRMSIGGLFENINSL</sequence>
<evidence type="ECO:0000313" key="6">
    <source>
        <dbReference type="Proteomes" id="UP000316437"/>
    </source>
</evidence>
<dbReference type="GO" id="GO:0009307">
    <property type="term" value="P:DNA restriction-modification system"/>
    <property type="evidence" value="ECO:0007669"/>
    <property type="project" value="UniProtKB-KW"/>
</dbReference>
<comment type="caution">
    <text evidence="5">The sequence shown here is derived from an EMBL/GenBank/DDBJ whole genome shotgun (WGS) entry which is preliminary data.</text>
</comment>
<dbReference type="EMBL" id="VFPD01000003">
    <property type="protein sequence ID" value="TQM18308.1"/>
    <property type="molecule type" value="Genomic_DNA"/>
</dbReference>
<name>A0A543E9Q9_9FLAO</name>
<accession>A0A543E9Q9</accession>
<organism evidence="5 6">
    <name type="scientific">Chryseobacterium aquifrigidense</name>
    <dbReference type="NCBI Taxonomy" id="558021"/>
    <lineage>
        <taxon>Bacteria</taxon>
        <taxon>Pseudomonadati</taxon>
        <taxon>Bacteroidota</taxon>
        <taxon>Flavobacteriia</taxon>
        <taxon>Flavobacteriales</taxon>
        <taxon>Weeksellaceae</taxon>
        <taxon>Chryseobacterium group</taxon>
        <taxon>Chryseobacterium</taxon>
    </lineage>
</organism>
<dbReference type="Proteomes" id="UP000316437">
    <property type="component" value="Unassembled WGS sequence"/>
</dbReference>
<keyword evidence="2 5" id="KW-0808">Transferase</keyword>
<evidence type="ECO:0000313" key="5">
    <source>
        <dbReference type="EMBL" id="TQM18308.1"/>
    </source>
</evidence>
<reference evidence="5 6" key="1">
    <citation type="submission" date="2019-06" db="EMBL/GenBank/DDBJ databases">
        <title>Sorghum-associated microbial communities from plants grown in Nebraska, USA.</title>
        <authorList>
            <person name="Schachtman D."/>
        </authorList>
    </citation>
    <scope>NUCLEOTIDE SEQUENCE [LARGE SCALE GENOMIC DNA]</scope>
    <source>
        <strain evidence="5 6">110</strain>
    </source>
</reference>
<gene>
    <name evidence="5" type="ORF">FB551_4089</name>
</gene>
<evidence type="ECO:0000256" key="1">
    <source>
        <dbReference type="ARBA" id="ARBA00022603"/>
    </source>
</evidence>
<dbReference type="SUPFAM" id="SSF53335">
    <property type="entry name" value="S-adenosyl-L-methionine-dependent methyltransferases"/>
    <property type="match status" value="1"/>
</dbReference>
<dbReference type="GO" id="GO:0003886">
    <property type="term" value="F:DNA (cytosine-5-)-methyltransferase activity"/>
    <property type="evidence" value="ECO:0007669"/>
    <property type="project" value="UniProtKB-EC"/>
</dbReference>
<dbReference type="RefSeq" id="WP_142018664.1">
    <property type="nucleotide sequence ID" value="NZ_VFPD01000003.1"/>
</dbReference>
<dbReference type="Pfam" id="PF00145">
    <property type="entry name" value="DNA_methylase"/>
    <property type="match status" value="1"/>
</dbReference>
<comment type="catalytic activity">
    <reaction evidence="4">
        <text>a 2'-deoxycytidine in DNA + S-adenosyl-L-methionine = a 5-methyl-2'-deoxycytidine in DNA + S-adenosyl-L-homocysteine + H(+)</text>
        <dbReference type="Rhea" id="RHEA:13681"/>
        <dbReference type="Rhea" id="RHEA-COMP:11369"/>
        <dbReference type="Rhea" id="RHEA-COMP:11370"/>
        <dbReference type="ChEBI" id="CHEBI:15378"/>
        <dbReference type="ChEBI" id="CHEBI:57856"/>
        <dbReference type="ChEBI" id="CHEBI:59789"/>
        <dbReference type="ChEBI" id="CHEBI:85452"/>
        <dbReference type="ChEBI" id="CHEBI:85454"/>
        <dbReference type="EC" id="2.1.1.37"/>
    </reaction>
</comment>
<evidence type="ECO:0000256" key="3">
    <source>
        <dbReference type="ARBA" id="ARBA00022747"/>
    </source>
</evidence>
<protein>
    <submittedName>
        <fullName evidence="5">DNA (Cytosine-5)-methyltransferase 1</fullName>
    </submittedName>
</protein>
<dbReference type="GO" id="GO:0032259">
    <property type="term" value="P:methylation"/>
    <property type="evidence" value="ECO:0007669"/>
    <property type="project" value="UniProtKB-KW"/>
</dbReference>
<keyword evidence="6" id="KW-1185">Reference proteome</keyword>